<dbReference type="GO" id="GO:0006281">
    <property type="term" value="P:DNA repair"/>
    <property type="evidence" value="ECO:0007669"/>
    <property type="project" value="UniProtKB-KW"/>
</dbReference>
<dbReference type="PANTHER" id="PTHR30591:SF1">
    <property type="entry name" value="RECBCD ENZYME SUBUNIT RECC"/>
    <property type="match status" value="1"/>
</dbReference>
<dbReference type="InterPro" id="IPR027417">
    <property type="entry name" value="P-loop_NTPase"/>
</dbReference>
<sequence>MIQLWYSNYLERLVDAFVACAFARDSDPLDTRLVVVPNRNIETYLKLEVARREGISANVEYMFLNRFLTRLLGAEIKFLDREMVRGLLLDEILSTERPLPELDFYLDAARDHDDRDRRAFQVADRLARFFEEYELSRPQMIEAWATHTILEEEPFKSTEAWQRELWLRIFGPEGKVEEIRQSHSSVQVMRLGEFLSKVANGAPPLGQPIHFFGLSYLAKQYYRVIEGLSSENLVYLYTLNPCMEFWEDLPSEWKLRRAQRFQKRARSMPMLNLRNEANIRVGEEEDPIPLRLWGEPGRDHIRFLNQLTECDFEPLFEDPMDSGDSLLHQIQHDIYARNAVQTIQRRPWDPSFVVLECPTLEREVEIVASEIWRVIQEEEENGNTLNFNDFAVVVNPEDREAYQAHIRAIFRDTWNIPHNIIDISASKNRRFLEGVDLLLKLPFGEFRRDELLRLLTHPNVMARAPEARPQDWKRWVDDLHILYGGDQSDLEHTYIKKALYHWDQGLRRLSLGVLMHNDTEDLRVFSGEQEWVPYSTSPSEMKSVASFVRAARELISKSREFAEAEHPLKVWYTLVAEWIRASLHCVDEDDEMDMSRVLRTIDDLEDRELSTRPVSYRVALDSIDAALENLEISRGQYLAEGVVVSSFVPMRPIPFKVVFILGLGERNFPRMDTRSPLDLRWARSEEFDHFSSRRNDEYMFLETMISTRERLYLSYVSRNSHTGEEMMPSSVVRELDFMLKRYYLDEDEFEKVHRKHPLRRFDPAYFRGDPKFINVHPEALREAKTLALRSAGAARNAPEVAELLGFVDLPERPEWHEEVTISIRQIRRFLENPLQGTAEFFLGLRTGSDEDIFAVETEYFSTPGAWVRRELSAILLEAWTKQGADLKEADLERLFDEHARVQELCGQIPTGIFLKANRQKHLHKMQQWLNNLELLEISTAEKPEVWHFGRDRERRVQVNFSDPIEFQVPGEPPLKVILSGKTGPVLSKSGVSLTLNNASGLGSWNSEYQFLSGFLDYMVLLATGRVEAERWRVVVNGNDIATNSNVREFVFKDSDEAREAALNWLHGIFRSMVSGVHTYQFPADAALDQGLRSEKWAKPFDRIVRNSKLNWGPIKDPKDQRLYRIPSDDEVADLIEARLGPYFKSRQDPDAW</sequence>
<keyword evidence="6 10" id="KW-0269">Exonuclease</keyword>
<keyword evidence="1" id="KW-0540">Nuclease</keyword>
<evidence type="ECO:0000256" key="8">
    <source>
        <dbReference type="ARBA" id="ARBA00023125"/>
    </source>
</evidence>
<evidence type="ECO:0000256" key="3">
    <source>
        <dbReference type="ARBA" id="ARBA00022763"/>
    </source>
</evidence>
<evidence type="ECO:0000256" key="7">
    <source>
        <dbReference type="ARBA" id="ARBA00022840"/>
    </source>
</evidence>
<dbReference type="Gene3D" id="1.10.10.160">
    <property type="match status" value="1"/>
</dbReference>
<dbReference type="PANTHER" id="PTHR30591">
    <property type="entry name" value="RECBCD ENZYME SUBUNIT RECC"/>
    <property type="match status" value="1"/>
</dbReference>
<name>A0A5B8XRB7_9DELT</name>
<dbReference type="GO" id="GO:0005524">
    <property type="term" value="F:ATP binding"/>
    <property type="evidence" value="ECO:0007669"/>
    <property type="project" value="UniProtKB-KW"/>
</dbReference>
<dbReference type="GO" id="GO:0008854">
    <property type="term" value="F:exodeoxyribonuclease V activity"/>
    <property type="evidence" value="ECO:0007669"/>
    <property type="project" value="InterPro"/>
</dbReference>
<organism evidence="10 11">
    <name type="scientific">Microvenator marinus</name>
    <dbReference type="NCBI Taxonomy" id="2600177"/>
    <lineage>
        <taxon>Bacteria</taxon>
        <taxon>Deltaproteobacteria</taxon>
        <taxon>Bradymonadales</taxon>
        <taxon>Microvenatoraceae</taxon>
        <taxon>Microvenator</taxon>
    </lineage>
</organism>
<dbReference type="GO" id="GO:0004386">
    <property type="term" value="F:helicase activity"/>
    <property type="evidence" value="ECO:0007669"/>
    <property type="project" value="UniProtKB-KW"/>
</dbReference>
<dbReference type="SUPFAM" id="SSF52540">
    <property type="entry name" value="P-loop containing nucleoside triphosphate hydrolases"/>
    <property type="match status" value="2"/>
</dbReference>
<dbReference type="InterPro" id="IPR006697">
    <property type="entry name" value="RecC"/>
</dbReference>
<keyword evidence="2" id="KW-0547">Nucleotide-binding</keyword>
<dbReference type="OrthoDB" id="9762834at2"/>
<keyword evidence="7" id="KW-0067">ATP-binding</keyword>
<dbReference type="GO" id="GO:0006310">
    <property type="term" value="P:DNA recombination"/>
    <property type="evidence" value="ECO:0007669"/>
    <property type="project" value="TreeGrafter"/>
</dbReference>
<evidence type="ECO:0000256" key="5">
    <source>
        <dbReference type="ARBA" id="ARBA00022806"/>
    </source>
</evidence>
<dbReference type="Gene3D" id="3.40.50.10930">
    <property type="match status" value="1"/>
</dbReference>
<evidence type="ECO:0000313" key="11">
    <source>
        <dbReference type="Proteomes" id="UP000321595"/>
    </source>
</evidence>
<accession>A0A5B8XRB7</accession>
<evidence type="ECO:0000256" key="2">
    <source>
        <dbReference type="ARBA" id="ARBA00022741"/>
    </source>
</evidence>
<proteinExistence type="predicted"/>
<dbReference type="AlphaFoldDB" id="A0A5B8XRB7"/>
<keyword evidence="3" id="KW-0227">DNA damage</keyword>
<dbReference type="RefSeq" id="WP_146959484.1">
    <property type="nucleotide sequence ID" value="NZ_CP042467.1"/>
</dbReference>
<evidence type="ECO:0000256" key="4">
    <source>
        <dbReference type="ARBA" id="ARBA00022801"/>
    </source>
</evidence>
<reference evidence="10 11" key="1">
    <citation type="submission" date="2019-08" db="EMBL/GenBank/DDBJ databases">
        <authorList>
            <person name="Liang Q."/>
        </authorList>
    </citation>
    <scope>NUCLEOTIDE SEQUENCE [LARGE SCALE GENOMIC DNA]</scope>
    <source>
        <strain evidence="10 11">V1718</strain>
    </source>
</reference>
<evidence type="ECO:0000313" key="10">
    <source>
        <dbReference type="EMBL" id="QED27707.1"/>
    </source>
</evidence>
<dbReference type="KEGG" id="bbae:FRD01_10770"/>
<evidence type="ECO:0000256" key="1">
    <source>
        <dbReference type="ARBA" id="ARBA00022722"/>
    </source>
</evidence>
<dbReference type="Gene3D" id="3.40.50.300">
    <property type="entry name" value="P-loop containing nucleotide triphosphate hydrolases"/>
    <property type="match status" value="2"/>
</dbReference>
<dbReference type="Pfam" id="PF04257">
    <property type="entry name" value="Exonuc_V_gamma"/>
    <property type="match status" value="1"/>
</dbReference>
<keyword evidence="5" id="KW-0347">Helicase</keyword>
<keyword evidence="9" id="KW-0234">DNA repair</keyword>
<dbReference type="PIRSF" id="PIRSF000980">
    <property type="entry name" value="RecC"/>
    <property type="match status" value="1"/>
</dbReference>
<keyword evidence="8" id="KW-0238">DNA-binding</keyword>
<keyword evidence="11" id="KW-1185">Reference proteome</keyword>
<dbReference type="Proteomes" id="UP000321595">
    <property type="component" value="Chromosome"/>
</dbReference>
<evidence type="ECO:0000256" key="6">
    <source>
        <dbReference type="ARBA" id="ARBA00022839"/>
    </source>
</evidence>
<dbReference type="EMBL" id="CP042467">
    <property type="protein sequence ID" value="QED27707.1"/>
    <property type="molecule type" value="Genomic_DNA"/>
</dbReference>
<protein>
    <submittedName>
        <fullName evidence="10">Exonuclease V subunit gamma</fullName>
    </submittedName>
</protein>
<gene>
    <name evidence="10" type="ORF">FRD01_10770</name>
</gene>
<dbReference type="GO" id="GO:0003677">
    <property type="term" value="F:DNA binding"/>
    <property type="evidence" value="ECO:0007669"/>
    <property type="project" value="UniProtKB-KW"/>
</dbReference>
<dbReference type="GO" id="GO:0009338">
    <property type="term" value="C:exodeoxyribonuclease V complex"/>
    <property type="evidence" value="ECO:0007669"/>
    <property type="project" value="InterPro"/>
</dbReference>
<keyword evidence="4" id="KW-0378">Hydrolase</keyword>
<dbReference type="InterPro" id="IPR013986">
    <property type="entry name" value="DExx_box_DNA_helicase_dom_sf"/>
</dbReference>
<evidence type="ECO:0000256" key="9">
    <source>
        <dbReference type="ARBA" id="ARBA00023204"/>
    </source>
</evidence>